<evidence type="ECO:0000313" key="3">
    <source>
        <dbReference type="Proteomes" id="UP001558652"/>
    </source>
</evidence>
<dbReference type="Proteomes" id="UP001558652">
    <property type="component" value="Unassembled WGS sequence"/>
</dbReference>
<dbReference type="PANTHER" id="PTHR32059">
    <property type="entry name" value="RAB11-BINDING PROTEIN RELCH"/>
    <property type="match status" value="1"/>
</dbReference>
<dbReference type="PROSITE" id="PS50077">
    <property type="entry name" value="HEAT_REPEAT"/>
    <property type="match status" value="1"/>
</dbReference>
<dbReference type="EMBL" id="JBFDAA010000009">
    <property type="protein sequence ID" value="KAL1128953.1"/>
    <property type="molecule type" value="Genomic_DNA"/>
</dbReference>
<feature type="repeat" description="HEAT" evidence="1">
    <location>
        <begin position="58"/>
        <end position="96"/>
    </location>
</feature>
<keyword evidence="3" id="KW-1185">Reference proteome</keyword>
<dbReference type="SUPFAM" id="SSF48371">
    <property type="entry name" value="ARM repeat"/>
    <property type="match status" value="1"/>
</dbReference>
<reference evidence="2 3" key="1">
    <citation type="submission" date="2024-07" db="EMBL/GenBank/DDBJ databases">
        <title>Chromosome-level genome assembly of the water stick insect Ranatra chinensis (Heteroptera: Nepidae).</title>
        <authorList>
            <person name="Liu X."/>
        </authorList>
    </citation>
    <scope>NUCLEOTIDE SEQUENCE [LARGE SCALE GENOMIC DNA]</scope>
    <source>
        <strain evidence="2">Cailab_2021Rc</strain>
        <tissue evidence="2">Muscle</tissue>
    </source>
</reference>
<dbReference type="InterPro" id="IPR021133">
    <property type="entry name" value="HEAT_type_2"/>
</dbReference>
<evidence type="ECO:0008006" key="4">
    <source>
        <dbReference type="Google" id="ProtNLM"/>
    </source>
</evidence>
<dbReference type="PANTHER" id="PTHR32059:SF0">
    <property type="entry name" value="RAB11-BINDING PROTEIN RELCH"/>
    <property type="match status" value="1"/>
</dbReference>
<protein>
    <recommendedName>
        <fullName evidence="4">Cullin-associated and neddylation-dissociated protein 1</fullName>
    </recommendedName>
</protein>
<dbReference type="InterPro" id="IPR011989">
    <property type="entry name" value="ARM-like"/>
</dbReference>
<proteinExistence type="predicted"/>
<evidence type="ECO:0000313" key="2">
    <source>
        <dbReference type="EMBL" id="KAL1128953.1"/>
    </source>
</evidence>
<name>A0ABD0YUU5_9HEMI</name>
<feature type="non-terminal residue" evidence="2">
    <location>
        <position position="1"/>
    </location>
</feature>
<gene>
    <name evidence="2" type="ORF">AAG570_013487</name>
</gene>
<dbReference type="Gene3D" id="1.25.10.10">
    <property type="entry name" value="Leucine-rich Repeat Variant"/>
    <property type="match status" value="1"/>
</dbReference>
<dbReference type="AlphaFoldDB" id="A0ABD0YUU5"/>
<organism evidence="2 3">
    <name type="scientific">Ranatra chinensis</name>
    <dbReference type="NCBI Taxonomy" id="642074"/>
    <lineage>
        <taxon>Eukaryota</taxon>
        <taxon>Metazoa</taxon>
        <taxon>Ecdysozoa</taxon>
        <taxon>Arthropoda</taxon>
        <taxon>Hexapoda</taxon>
        <taxon>Insecta</taxon>
        <taxon>Pterygota</taxon>
        <taxon>Neoptera</taxon>
        <taxon>Paraneoptera</taxon>
        <taxon>Hemiptera</taxon>
        <taxon>Heteroptera</taxon>
        <taxon>Panheteroptera</taxon>
        <taxon>Nepomorpha</taxon>
        <taxon>Nepidae</taxon>
        <taxon>Ranatrinae</taxon>
        <taxon>Ranatra</taxon>
    </lineage>
</organism>
<sequence>EVGRTLEKFLIALALCGAPLLSLNAGVVHQRSSVRSATVQLLSETILGCPEQVLVAHILPALITLASDPDTSVRALTVPVFGLLIEHSSNREILDKTYLQIQSIVTDVSLREHHPTLINVINALSKMAPHCDPTFREDVIVGELSTFVGYAMDQPPGSKKVELAGALVEAYSNAVYCQISKQNITNILLPALR</sequence>
<comment type="caution">
    <text evidence="2">The sequence shown here is derived from an EMBL/GenBank/DDBJ whole genome shotgun (WGS) entry which is preliminary data.</text>
</comment>
<accession>A0ABD0YUU5</accession>
<dbReference type="InterPro" id="IPR016024">
    <property type="entry name" value="ARM-type_fold"/>
</dbReference>
<evidence type="ECO:0000256" key="1">
    <source>
        <dbReference type="PROSITE-ProRule" id="PRU00103"/>
    </source>
</evidence>
<dbReference type="InterPro" id="IPR040362">
    <property type="entry name" value="RELCH"/>
</dbReference>